<dbReference type="AlphaFoldDB" id="A0A108U891"/>
<keyword evidence="2 4" id="KW-0472">Membrane</keyword>
<feature type="domain" description="OmpA-like" evidence="7">
    <location>
        <begin position="296"/>
        <end position="415"/>
    </location>
</feature>
<comment type="caution">
    <text evidence="8">The sequence shown here is derived from an EMBL/GenBank/DDBJ whole genome shotgun (WGS) entry which is preliminary data.</text>
</comment>
<dbReference type="PROSITE" id="PS51123">
    <property type="entry name" value="OMPA_2"/>
    <property type="match status" value="1"/>
</dbReference>
<evidence type="ECO:0000256" key="5">
    <source>
        <dbReference type="SAM" id="MobiDB-lite"/>
    </source>
</evidence>
<keyword evidence="6" id="KW-0732">Signal</keyword>
<dbReference type="Gene3D" id="3.30.1330.60">
    <property type="entry name" value="OmpA-like domain"/>
    <property type="match status" value="1"/>
</dbReference>
<keyword evidence="9" id="KW-1185">Reference proteome</keyword>
<dbReference type="RefSeq" id="WP_036106926.1">
    <property type="nucleotide sequence ID" value="NZ_JAJA02000001.1"/>
</dbReference>
<evidence type="ECO:0000256" key="6">
    <source>
        <dbReference type="SAM" id="SignalP"/>
    </source>
</evidence>
<dbReference type="Proteomes" id="UP000023435">
    <property type="component" value="Unassembled WGS sequence"/>
</dbReference>
<dbReference type="InterPro" id="IPR006665">
    <property type="entry name" value="OmpA-like"/>
</dbReference>
<evidence type="ECO:0000259" key="7">
    <source>
        <dbReference type="PROSITE" id="PS51123"/>
    </source>
</evidence>
<reference evidence="8 9" key="1">
    <citation type="journal article" date="2014" name="Genome Announc.">
        <title>Draft Genome Sequence of Lysobacter capsici AZ78, a Bacterium Antagonistic to Plant-Pathogenic Oomycetes.</title>
        <authorList>
            <person name="Puopolo G."/>
            <person name="Sonego P."/>
            <person name="Engelen K."/>
            <person name="Pertot I."/>
        </authorList>
    </citation>
    <scope>NUCLEOTIDE SEQUENCE [LARGE SCALE GENOMIC DNA]</scope>
    <source>
        <strain evidence="8 9">AZ78</strain>
    </source>
</reference>
<accession>A0A108U891</accession>
<dbReference type="SUPFAM" id="SSF103088">
    <property type="entry name" value="OmpA-like"/>
    <property type="match status" value="1"/>
</dbReference>
<comment type="subcellular location">
    <subcellularLocation>
        <location evidence="1">Cell outer membrane</location>
    </subcellularLocation>
</comment>
<evidence type="ECO:0000313" key="8">
    <source>
        <dbReference type="EMBL" id="KWS04367.1"/>
    </source>
</evidence>
<dbReference type="InterPro" id="IPR050330">
    <property type="entry name" value="Bact_OuterMem_StrucFunc"/>
</dbReference>
<evidence type="ECO:0000256" key="4">
    <source>
        <dbReference type="PROSITE-ProRule" id="PRU00473"/>
    </source>
</evidence>
<feature type="region of interest" description="Disordered" evidence="5">
    <location>
        <begin position="41"/>
        <end position="65"/>
    </location>
</feature>
<dbReference type="PRINTS" id="PR01021">
    <property type="entry name" value="OMPADOMAIN"/>
</dbReference>
<dbReference type="PANTHER" id="PTHR30329:SF21">
    <property type="entry name" value="LIPOPROTEIN YIAD-RELATED"/>
    <property type="match status" value="1"/>
</dbReference>
<dbReference type="OrthoDB" id="9782229at2"/>
<feature type="chain" id="PRO_5007131678" evidence="6">
    <location>
        <begin position="22"/>
        <end position="415"/>
    </location>
</feature>
<proteinExistence type="predicted"/>
<organism evidence="8 9">
    <name type="scientific">Lysobacter capsici AZ78</name>
    <dbReference type="NCBI Taxonomy" id="1444315"/>
    <lineage>
        <taxon>Bacteria</taxon>
        <taxon>Pseudomonadati</taxon>
        <taxon>Pseudomonadota</taxon>
        <taxon>Gammaproteobacteria</taxon>
        <taxon>Lysobacterales</taxon>
        <taxon>Lysobacteraceae</taxon>
        <taxon>Lysobacter</taxon>
    </lineage>
</organism>
<evidence type="ECO:0000313" key="9">
    <source>
        <dbReference type="Proteomes" id="UP000023435"/>
    </source>
</evidence>
<gene>
    <name evidence="8" type="ORF">AZ78_1916</name>
</gene>
<name>A0A108U891_9GAMM</name>
<dbReference type="PANTHER" id="PTHR30329">
    <property type="entry name" value="STATOR ELEMENT OF FLAGELLAR MOTOR COMPLEX"/>
    <property type="match status" value="1"/>
</dbReference>
<sequence length="415" mass="42418">MSHAVPSRLLTLAAFVAALCACGRGDGAAASADPSASASVPAATADAASPNRTTPPANAAPLTAGDREFPVIPTIVVPDILGVTPAQRALESSMQELINPIEGITIKPARCGDGGALINDAGLTHLDAQGNLSRNDGKGTFNLSADGSGSANYQGGLITVNADGSGSINTGGDEDDEDEGEKAVISVNADGSGSYTGRGDTIHLDGKGGGSWNGEMGLITYNGDGSGSWNGPQGLITINADGSGTWNGPDGLVRNDGKGRGTVGTPPREMAMAPIPKLAPAGRFPLLNKFVVPGAPCGVLITLNDKVLFDFDKSDIRPDAAEVLDTLAEALAKIQAKGMQIRGHTDAKGSDDYNLSLSDRRAQSVVAALRQRGAAKDADARGFGESQPVAPNEVDGRDNPSGRQLNRRVEIYVKT</sequence>
<dbReference type="CDD" id="cd07185">
    <property type="entry name" value="OmpA_C-like"/>
    <property type="match status" value="1"/>
</dbReference>
<feature type="signal peptide" evidence="6">
    <location>
        <begin position="1"/>
        <end position="21"/>
    </location>
</feature>
<dbReference type="EMBL" id="JAJA02000001">
    <property type="protein sequence ID" value="KWS04367.1"/>
    <property type="molecule type" value="Genomic_DNA"/>
</dbReference>
<dbReference type="InterPro" id="IPR006664">
    <property type="entry name" value="OMP_bac"/>
</dbReference>
<evidence type="ECO:0000256" key="2">
    <source>
        <dbReference type="ARBA" id="ARBA00023136"/>
    </source>
</evidence>
<evidence type="ECO:0000256" key="1">
    <source>
        <dbReference type="ARBA" id="ARBA00004442"/>
    </source>
</evidence>
<feature type="region of interest" description="Disordered" evidence="5">
    <location>
        <begin position="377"/>
        <end position="406"/>
    </location>
</feature>
<dbReference type="GO" id="GO:0009279">
    <property type="term" value="C:cell outer membrane"/>
    <property type="evidence" value="ECO:0007669"/>
    <property type="project" value="UniProtKB-SubCell"/>
</dbReference>
<dbReference type="Pfam" id="PF00691">
    <property type="entry name" value="OmpA"/>
    <property type="match status" value="1"/>
</dbReference>
<feature type="compositionally biased region" description="Low complexity" evidence="5">
    <location>
        <begin position="41"/>
        <end position="64"/>
    </location>
</feature>
<keyword evidence="3" id="KW-0998">Cell outer membrane</keyword>
<dbReference type="InterPro" id="IPR036737">
    <property type="entry name" value="OmpA-like_sf"/>
</dbReference>
<protein>
    <submittedName>
        <fullName evidence="8">Outer membrane porin F</fullName>
    </submittedName>
</protein>
<evidence type="ECO:0000256" key="3">
    <source>
        <dbReference type="ARBA" id="ARBA00023237"/>
    </source>
</evidence>